<evidence type="ECO:0008006" key="3">
    <source>
        <dbReference type="Google" id="ProtNLM"/>
    </source>
</evidence>
<reference evidence="1" key="1">
    <citation type="journal article" date="2020" name="bioRxiv">
        <title>Hybrid origin of Populus tomentosa Carr. identified through genome sequencing and phylogenomic analysis.</title>
        <authorList>
            <person name="An X."/>
            <person name="Gao K."/>
            <person name="Chen Z."/>
            <person name="Li J."/>
            <person name="Yang X."/>
            <person name="Yang X."/>
            <person name="Zhou J."/>
            <person name="Guo T."/>
            <person name="Zhao T."/>
            <person name="Huang S."/>
            <person name="Miao D."/>
            <person name="Khan W.U."/>
            <person name="Rao P."/>
            <person name="Ye M."/>
            <person name="Lei B."/>
            <person name="Liao W."/>
            <person name="Wang J."/>
            <person name="Ji L."/>
            <person name="Li Y."/>
            <person name="Guo B."/>
            <person name="Mustafa N.S."/>
            <person name="Li S."/>
            <person name="Yun Q."/>
            <person name="Keller S.R."/>
            <person name="Mao J."/>
            <person name="Zhang R."/>
            <person name="Strauss S.H."/>
        </authorList>
    </citation>
    <scope>NUCLEOTIDE SEQUENCE</scope>
    <source>
        <strain evidence="1">GM15</strain>
        <tissue evidence="1">Leaf</tissue>
    </source>
</reference>
<sequence length="176" mass="20012">MITDKAASSLLHGMQLTRLPCRDVKPTSLRVSGCSHSSWIREMQQASDKSIIISEILDSRTRNLVSVSRISDYVLSNELVSMALAMVAEEKQINRVLEELFAEEGNEMCIKPAEFYLFDQEEIPFYEIVIRGRQRNEIVIGFRLANAERAIINPPEKLQPRKWSLADVFVVISLGD</sequence>
<dbReference type="AlphaFoldDB" id="A0A8X8CXZ1"/>
<name>A0A8X8CXZ1_POPTO</name>
<dbReference type="EMBL" id="JAAWWB010000007">
    <property type="protein sequence ID" value="KAG6780006.1"/>
    <property type="molecule type" value="Genomic_DNA"/>
</dbReference>
<proteinExistence type="predicted"/>
<dbReference type="OrthoDB" id="414047at2759"/>
<dbReference type="PANTHER" id="PTHR31563">
    <property type="entry name" value="ION CHANNEL POLLUX-RELATED"/>
    <property type="match status" value="1"/>
</dbReference>
<evidence type="ECO:0000313" key="1">
    <source>
        <dbReference type="EMBL" id="KAG6780006.1"/>
    </source>
</evidence>
<organism evidence="1 2">
    <name type="scientific">Populus tomentosa</name>
    <name type="common">Chinese white poplar</name>
    <dbReference type="NCBI Taxonomy" id="118781"/>
    <lineage>
        <taxon>Eukaryota</taxon>
        <taxon>Viridiplantae</taxon>
        <taxon>Streptophyta</taxon>
        <taxon>Embryophyta</taxon>
        <taxon>Tracheophyta</taxon>
        <taxon>Spermatophyta</taxon>
        <taxon>Magnoliopsida</taxon>
        <taxon>eudicotyledons</taxon>
        <taxon>Gunneridae</taxon>
        <taxon>Pentapetalae</taxon>
        <taxon>rosids</taxon>
        <taxon>fabids</taxon>
        <taxon>Malpighiales</taxon>
        <taxon>Salicaceae</taxon>
        <taxon>Saliceae</taxon>
        <taxon>Populus</taxon>
    </lineage>
</organism>
<dbReference type="PANTHER" id="PTHR31563:SF10">
    <property type="entry name" value="ION CHANNEL POLLUX-RELATED"/>
    <property type="match status" value="1"/>
</dbReference>
<gene>
    <name evidence="1" type="ORF">POTOM_016413</name>
</gene>
<dbReference type="Proteomes" id="UP000886885">
    <property type="component" value="Chromosome 4A"/>
</dbReference>
<protein>
    <recommendedName>
        <fullName evidence="3">POLLUX protein</fullName>
    </recommendedName>
</protein>
<comment type="caution">
    <text evidence="1">The sequence shown here is derived from an EMBL/GenBank/DDBJ whole genome shotgun (WGS) entry which is preliminary data.</text>
</comment>
<accession>A0A8X8CXZ1</accession>
<keyword evidence="2" id="KW-1185">Reference proteome</keyword>
<evidence type="ECO:0000313" key="2">
    <source>
        <dbReference type="Proteomes" id="UP000886885"/>
    </source>
</evidence>
<dbReference type="InterPro" id="IPR044849">
    <property type="entry name" value="CASTOR/POLLUX/SYM8-like"/>
</dbReference>
<dbReference type="GO" id="GO:0006811">
    <property type="term" value="P:monoatomic ion transport"/>
    <property type="evidence" value="ECO:0007669"/>
    <property type="project" value="InterPro"/>
</dbReference>